<dbReference type="GO" id="GO:0033214">
    <property type="term" value="P:siderophore-iron import into cell"/>
    <property type="evidence" value="ECO:0007669"/>
    <property type="project" value="TreeGrafter"/>
</dbReference>
<protein>
    <submittedName>
        <fullName evidence="9">Iron ABC transporter permease</fullName>
    </submittedName>
</protein>
<dbReference type="InterPro" id="IPR000522">
    <property type="entry name" value="ABC_transptr_permease_BtuC"/>
</dbReference>
<dbReference type="FunFam" id="1.10.3470.10:FF:000001">
    <property type="entry name" value="Vitamin B12 ABC transporter permease BtuC"/>
    <property type="match status" value="1"/>
</dbReference>
<accession>A0A7K3NPI2</accession>
<gene>
    <name evidence="9" type="ORF">G3N56_15305</name>
</gene>
<comment type="caution">
    <text evidence="9">The sequence shown here is derived from an EMBL/GenBank/DDBJ whole genome shotgun (WGS) entry which is preliminary data.</text>
</comment>
<feature type="transmembrane region" description="Helical" evidence="8">
    <location>
        <begin position="308"/>
        <end position="326"/>
    </location>
</feature>
<feature type="transmembrane region" description="Helical" evidence="8">
    <location>
        <begin position="149"/>
        <end position="167"/>
    </location>
</feature>
<dbReference type="CDD" id="cd06550">
    <property type="entry name" value="TM_ABC_iron-siderophores_like"/>
    <property type="match status" value="1"/>
</dbReference>
<name>A0A7K3NPI2_9BACT</name>
<dbReference type="GO" id="GO:0005886">
    <property type="term" value="C:plasma membrane"/>
    <property type="evidence" value="ECO:0007669"/>
    <property type="project" value="UniProtKB-SubCell"/>
</dbReference>
<feature type="transmembrane region" description="Helical" evidence="8">
    <location>
        <begin position="111"/>
        <end position="137"/>
    </location>
</feature>
<evidence type="ECO:0000256" key="1">
    <source>
        <dbReference type="ARBA" id="ARBA00004651"/>
    </source>
</evidence>
<evidence type="ECO:0000256" key="2">
    <source>
        <dbReference type="ARBA" id="ARBA00007935"/>
    </source>
</evidence>
<keyword evidence="10" id="KW-1185">Reference proteome</keyword>
<keyword evidence="6 8" id="KW-1133">Transmembrane helix</keyword>
<evidence type="ECO:0000256" key="7">
    <source>
        <dbReference type="ARBA" id="ARBA00023136"/>
    </source>
</evidence>
<feature type="transmembrane region" description="Helical" evidence="8">
    <location>
        <begin position="51"/>
        <end position="71"/>
    </location>
</feature>
<dbReference type="PANTHER" id="PTHR30472">
    <property type="entry name" value="FERRIC ENTEROBACTIN TRANSPORT SYSTEM PERMEASE PROTEIN"/>
    <property type="match status" value="1"/>
</dbReference>
<dbReference type="EMBL" id="JAAGRQ010000079">
    <property type="protein sequence ID" value="NDY58102.1"/>
    <property type="molecule type" value="Genomic_DNA"/>
</dbReference>
<comment type="subcellular location">
    <subcellularLocation>
        <location evidence="1">Cell membrane</location>
        <topology evidence="1">Multi-pass membrane protein</topology>
    </subcellularLocation>
</comment>
<dbReference type="SUPFAM" id="SSF81345">
    <property type="entry name" value="ABC transporter involved in vitamin B12 uptake, BtuC"/>
    <property type="match status" value="1"/>
</dbReference>
<keyword evidence="7 8" id="KW-0472">Membrane</keyword>
<feature type="transmembrane region" description="Helical" evidence="8">
    <location>
        <begin position="239"/>
        <end position="267"/>
    </location>
</feature>
<keyword evidence="3" id="KW-0813">Transport</keyword>
<evidence type="ECO:0000313" key="10">
    <source>
        <dbReference type="Proteomes" id="UP000469724"/>
    </source>
</evidence>
<evidence type="ECO:0000256" key="4">
    <source>
        <dbReference type="ARBA" id="ARBA00022475"/>
    </source>
</evidence>
<evidence type="ECO:0000256" key="6">
    <source>
        <dbReference type="ARBA" id="ARBA00022989"/>
    </source>
</evidence>
<dbReference type="Pfam" id="PF01032">
    <property type="entry name" value="FecCD"/>
    <property type="match status" value="1"/>
</dbReference>
<feature type="transmembrane region" description="Helical" evidence="8">
    <location>
        <begin position="279"/>
        <end position="302"/>
    </location>
</feature>
<dbReference type="Proteomes" id="UP000469724">
    <property type="component" value="Unassembled WGS sequence"/>
</dbReference>
<evidence type="ECO:0000256" key="8">
    <source>
        <dbReference type="SAM" id="Phobius"/>
    </source>
</evidence>
<proteinExistence type="inferred from homology"/>
<feature type="transmembrane region" description="Helical" evidence="8">
    <location>
        <begin position="83"/>
        <end position="105"/>
    </location>
</feature>
<dbReference type="Gene3D" id="1.10.3470.10">
    <property type="entry name" value="ABC transporter involved in vitamin B12 uptake, BtuC"/>
    <property type="match status" value="1"/>
</dbReference>
<keyword evidence="4" id="KW-1003">Cell membrane</keyword>
<dbReference type="PANTHER" id="PTHR30472:SF25">
    <property type="entry name" value="ABC TRANSPORTER PERMEASE PROTEIN MJ0876-RELATED"/>
    <property type="match status" value="1"/>
</dbReference>
<evidence type="ECO:0000313" key="9">
    <source>
        <dbReference type="EMBL" id="NDY58102.1"/>
    </source>
</evidence>
<evidence type="ECO:0000256" key="3">
    <source>
        <dbReference type="ARBA" id="ARBA00022448"/>
    </source>
</evidence>
<dbReference type="GO" id="GO:0022857">
    <property type="term" value="F:transmembrane transporter activity"/>
    <property type="evidence" value="ECO:0007669"/>
    <property type="project" value="InterPro"/>
</dbReference>
<reference evidence="9 10" key="1">
    <citation type="submission" date="2020-02" db="EMBL/GenBank/DDBJ databases">
        <title>Comparative genomics of sulfur disproportionating microorganisms.</title>
        <authorList>
            <person name="Ward L.M."/>
            <person name="Bertran E."/>
            <person name="Johnston D.T."/>
        </authorList>
    </citation>
    <scope>NUCLEOTIDE SEQUENCE [LARGE SCALE GENOMIC DNA]</scope>
    <source>
        <strain evidence="9 10">DSM 3696</strain>
    </source>
</reference>
<evidence type="ECO:0000256" key="5">
    <source>
        <dbReference type="ARBA" id="ARBA00022692"/>
    </source>
</evidence>
<organism evidence="9 10">
    <name type="scientific">Desulfolutivibrio sulfodismutans</name>
    <dbReference type="NCBI Taxonomy" id="63561"/>
    <lineage>
        <taxon>Bacteria</taxon>
        <taxon>Pseudomonadati</taxon>
        <taxon>Thermodesulfobacteriota</taxon>
        <taxon>Desulfovibrionia</taxon>
        <taxon>Desulfovibrionales</taxon>
        <taxon>Desulfovibrionaceae</taxon>
        <taxon>Desulfolutivibrio</taxon>
    </lineage>
</organism>
<keyword evidence="5 8" id="KW-0812">Transmembrane</keyword>
<sequence>MIAMLAAAPTTLVAGCLAGPYPVSWQAVLGILAGGRDYDPVWVTVVVQMRLYRVILAWLVGAGLAMSGVAFQGVLRNPLAEPFTLGVSGGAAFGAAVALGLGWNLGWAGMAFFPGLSVIPLCALAGSLLALAAALTLSRRSGGATRETLVLAGIVVSAFLSACISLFKALNEESTASIVFWIMGGFQGRGAADVWLYLPYFGLGTLVVWRYSRELDVLALGEAQAVQLGVDAARVRVRLLAAASIMAGAAVSVCGVIGFVGLAVPHLARMAFGASSRGLLAASGLLGGTLLVWSDIVARTILPGGAELPVGVVTALLGGPFFLFLLRRRPGGGS</sequence>
<dbReference type="AlphaFoldDB" id="A0A7K3NPI2"/>
<comment type="similarity">
    <text evidence="2">Belongs to the binding-protein-dependent transport system permease family. FecCD subfamily.</text>
</comment>
<dbReference type="InterPro" id="IPR037294">
    <property type="entry name" value="ABC_BtuC-like"/>
</dbReference>